<dbReference type="EMBL" id="BGZK01002907">
    <property type="protein sequence ID" value="GBP97258.1"/>
    <property type="molecule type" value="Genomic_DNA"/>
</dbReference>
<gene>
    <name evidence="1" type="ORF">EVAR_70594_1</name>
</gene>
<accession>A0A4C2AAU3</accession>
<proteinExistence type="predicted"/>
<evidence type="ECO:0000313" key="1">
    <source>
        <dbReference type="EMBL" id="GBP97258.1"/>
    </source>
</evidence>
<reference evidence="1 2" key="1">
    <citation type="journal article" date="2019" name="Commun. Biol.">
        <title>The bagworm genome reveals a unique fibroin gene that provides high tensile strength.</title>
        <authorList>
            <person name="Kono N."/>
            <person name="Nakamura H."/>
            <person name="Ohtoshi R."/>
            <person name="Tomita M."/>
            <person name="Numata K."/>
            <person name="Arakawa K."/>
        </authorList>
    </citation>
    <scope>NUCLEOTIDE SEQUENCE [LARGE SCALE GENOMIC DNA]</scope>
</reference>
<dbReference type="AlphaFoldDB" id="A0A4C2AAU3"/>
<evidence type="ECO:0000313" key="2">
    <source>
        <dbReference type="Proteomes" id="UP000299102"/>
    </source>
</evidence>
<name>A0A4C2AAU3_EUMVA</name>
<keyword evidence="2" id="KW-1185">Reference proteome</keyword>
<comment type="caution">
    <text evidence="1">The sequence shown here is derived from an EMBL/GenBank/DDBJ whole genome shotgun (WGS) entry which is preliminary data.</text>
</comment>
<dbReference type="Proteomes" id="UP000299102">
    <property type="component" value="Unassembled WGS sequence"/>
</dbReference>
<protein>
    <submittedName>
        <fullName evidence="1">Uncharacterized protein</fullName>
    </submittedName>
</protein>
<organism evidence="1 2">
    <name type="scientific">Eumeta variegata</name>
    <name type="common">Bagworm moth</name>
    <name type="synonym">Eumeta japonica</name>
    <dbReference type="NCBI Taxonomy" id="151549"/>
    <lineage>
        <taxon>Eukaryota</taxon>
        <taxon>Metazoa</taxon>
        <taxon>Ecdysozoa</taxon>
        <taxon>Arthropoda</taxon>
        <taxon>Hexapoda</taxon>
        <taxon>Insecta</taxon>
        <taxon>Pterygota</taxon>
        <taxon>Neoptera</taxon>
        <taxon>Endopterygota</taxon>
        <taxon>Lepidoptera</taxon>
        <taxon>Glossata</taxon>
        <taxon>Ditrysia</taxon>
        <taxon>Tineoidea</taxon>
        <taxon>Psychidae</taxon>
        <taxon>Oiketicinae</taxon>
        <taxon>Eumeta</taxon>
    </lineage>
</organism>
<sequence length="102" mass="11023">MPKKAIANRDIFVGRFNYSDGVDSSFSRLKSYTLSVSGIKTLIVCQLRWTQSWQSHTELATSEASGVNRLAKREGGGGVMMSKLRVETLPGVPVPGAAGLHN</sequence>